<dbReference type="EMBL" id="UINC01017951">
    <property type="protein sequence ID" value="SVA74958.1"/>
    <property type="molecule type" value="Genomic_DNA"/>
</dbReference>
<accession>A0A381YD51</accession>
<evidence type="ECO:0008006" key="3">
    <source>
        <dbReference type="Google" id="ProtNLM"/>
    </source>
</evidence>
<feature type="transmembrane region" description="Helical" evidence="1">
    <location>
        <begin position="6"/>
        <end position="22"/>
    </location>
</feature>
<gene>
    <name evidence="2" type="ORF">METZ01_LOCUS127812</name>
</gene>
<organism evidence="2">
    <name type="scientific">marine metagenome</name>
    <dbReference type="NCBI Taxonomy" id="408172"/>
    <lineage>
        <taxon>unclassified sequences</taxon>
        <taxon>metagenomes</taxon>
        <taxon>ecological metagenomes</taxon>
    </lineage>
</organism>
<keyword evidence="1" id="KW-0812">Transmembrane</keyword>
<keyword evidence="1" id="KW-0472">Membrane</keyword>
<name>A0A381YD51_9ZZZZ</name>
<sequence length="42" mass="4768">MEFNIQNILVILSLGLAILYLVKKYNPKNENKNCGDKDCGCH</sequence>
<dbReference type="AlphaFoldDB" id="A0A381YD51"/>
<keyword evidence="1" id="KW-1133">Transmembrane helix</keyword>
<evidence type="ECO:0000256" key="1">
    <source>
        <dbReference type="SAM" id="Phobius"/>
    </source>
</evidence>
<protein>
    <recommendedName>
        <fullName evidence="3">FeoB-associated Cys-rich membrane protein</fullName>
    </recommendedName>
</protein>
<evidence type="ECO:0000313" key="2">
    <source>
        <dbReference type="EMBL" id="SVA74958.1"/>
    </source>
</evidence>
<reference evidence="2" key="1">
    <citation type="submission" date="2018-05" db="EMBL/GenBank/DDBJ databases">
        <authorList>
            <person name="Lanie J.A."/>
            <person name="Ng W.-L."/>
            <person name="Kazmierczak K.M."/>
            <person name="Andrzejewski T.M."/>
            <person name="Davidsen T.M."/>
            <person name="Wayne K.J."/>
            <person name="Tettelin H."/>
            <person name="Glass J.I."/>
            <person name="Rusch D."/>
            <person name="Podicherti R."/>
            <person name="Tsui H.-C.T."/>
            <person name="Winkler M.E."/>
        </authorList>
    </citation>
    <scope>NUCLEOTIDE SEQUENCE</scope>
</reference>
<proteinExistence type="predicted"/>